<dbReference type="PANTHER" id="PTHR30203">
    <property type="entry name" value="OUTER MEMBRANE CATION EFFLUX PROTEIN"/>
    <property type="match status" value="1"/>
</dbReference>
<dbReference type="Gene3D" id="1.20.1600.10">
    <property type="entry name" value="Outer membrane efflux proteins (OEP)"/>
    <property type="match status" value="1"/>
</dbReference>
<dbReference type="PROSITE" id="PS51257">
    <property type="entry name" value="PROKAR_LIPOPROTEIN"/>
    <property type="match status" value="1"/>
</dbReference>
<keyword evidence="2" id="KW-1134">Transmembrane beta strand</keyword>
<comment type="caution">
    <text evidence="4">The sequence shown here is derived from an EMBL/GenBank/DDBJ whole genome shotgun (WGS) entry which is preliminary data.</text>
</comment>
<gene>
    <name evidence="4" type="ORF">YP76_12820</name>
</gene>
<evidence type="ECO:0000313" key="4">
    <source>
        <dbReference type="EMBL" id="KKW91959.1"/>
    </source>
</evidence>
<reference evidence="4 5" key="1">
    <citation type="submission" date="2015-04" db="EMBL/GenBank/DDBJ databases">
        <title>Genome sequence of aromatic hydrocarbons-degrading Sphingobium chungbukense DJ77.</title>
        <authorList>
            <person name="Kim Y.-C."/>
            <person name="Chae J.-C."/>
        </authorList>
    </citation>
    <scope>NUCLEOTIDE SEQUENCE [LARGE SCALE GENOMIC DNA]</scope>
    <source>
        <strain evidence="4 5">DJ77</strain>
    </source>
</reference>
<organism evidence="4 5">
    <name type="scientific">Sphingobium chungbukense</name>
    <dbReference type="NCBI Taxonomy" id="56193"/>
    <lineage>
        <taxon>Bacteria</taxon>
        <taxon>Pseudomonadati</taxon>
        <taxon>Pseudomonadota</taxon>
        <taxon>Alphaproteobacteria</taxon>
        <taxon>Sphingomonadales</taxon>
        <taxon>Sphingomonadaceae</taxon>
        <taxon>Sphingobium</taxon>
    </lineage>
</organism>
<keyword evidence="3" id="KW-0175">Coiled coil</keyword>
<dbReference type="RefSeq" id="WP_046763965.1">
    <property type="nucleotide sequence ID" value="NZ_LBIC01000005.1"/>
</dbReference>
<keyword evidence="2" id="KW-0472">Membrane</keyword>
<dbReference type="GO" id="GO:0015562">
    <property type="term" value="F:efflux transmembrane transporter activity"/>
    <property type="evidence" value="ECO:0007669"/>
    <property type="project" value="InterPro"/>
</dbReference>
<keyword evidence="5" id="KW-1185">Reference proteome</keyword>
<keyword evidence="2" id="KW-0449">Lipoprotein</keyword>
<keyword evidence="2" id="KW-0812">Transmembrane</keyword>
<dbReference type="STRING" id="56193.YP76_12820"/>
<comment type="subcellular location">
    <subcellularLocation>
        <location evidence="2">Cell membrane</location>
        <topology evidence="2">Lipid-anchor</topology>
    </subcellularLocation>
</comment>
<dbReference type="AlphaFoldDB" id="A0A0M3ATT2"/>
<protein>
    <submittedName>
        <fullName evidence="4">Transporter</fullName>
    </submittedName>
</protein>
<dbReference type="Gene3D" id="2.20.200.10">
    <property type="entry name" value="Outer membrane efflux proteins (OEP)"/>
    <property type="match status" value="1"/>
</dbReference>
<evidence type="ECO:0000256" key="2">
    <source>
        <dbReference type="RuleBase" id="RU362097"/>
    </source>
</evidence>
<comment type="similarity">
    <text evidence="1 2">Belongs to the outer membrane factor (OMF) (TC 1.B.17) family.</text>
</comment>
<feature type="chain" id="PRO_5005395786" evidence="2">
    <location>
        <begin position="20"/>
        <end position="458"/>
    </location>
</feature>
<sequence length="458" mass="48759">MKRAFLTLGAMTALSACNMAPHYVRPAPPVPASFPSGPAYVPAAATERPGLPWTALVGDPRLRTVIDRALADNRDLRAALATIEAARAQYRIQRAAQLPAVTGEASANFSRRNDNRQDSYSADIGFSAFEIDLFGRVKNLSRSALESYLATEEGARATRIALIAETASAYATLAADQELLALSRQTLASAERSLALTRSLNGAGLRGKLDVHQAETIVEQARSDIAANVTQVAQDRNALDLLAGAPVEDALLPQSLESLTGTIAKVPAGLSSDVLLQRPDVLEAEHQLKAANADIGAARAAMFPKISLTAAIGVASSALSSLFTGGGFAWSAAPSASLPIFGGGARGNLDYSKAQRDLTLARYEKAIQTAFREVSDALAREGTIDDQQAAQQRLVLASQRSYALAEERYRAGIDTFLNSLTSQRNLYNARQSAIATDLALIRNHIQLYRVIGADFQDP</sequence>
<evidence type="ECO:0000256" key="1">
    <source>
        <dbReference type="ARBA" id="ARBA00007613"/>
    </source>
</evidence>
<dbReference type="NCBIfam" id="TIGR01845">
    <property type="entry name" value="outer_NodT"/>
    <property type="match status" value="1"/>
</dbReference>
<dbReference type="Proteomes" id="UP000033874">
    <property type="component" value="Unassembled WGS sequence"/>
</dbReference>
<keyword evidence="2" id="KW-0732">Signal</keyword>
<dbReference type="PANTHER" id="PTHR30203:SF32">
    <property type="entry name" value="CATION EFFLUX SYSTEM PROTEIN CUSC"/>
    <property type="match status" value="1"/>
</dbReference>
<dbReference type="InterPro" id="IPR003423">
    <property type="entry name" value="OMP_efflux"/>
</dbReference>
<dbReference type="PATRIC" id="fig|56193.3.peg.2669"/>
<dbReference type="GO" id="GO:0005886">
    <property type="term" value="C:plasma membrane"/>
    <property type="evidence" value="ECO:0007669"/>
    <property type="project" value="UniProtKB-SubCell"/>
</dbReference>
<feature type="coiled-coil region" evidence="3">
    <location>
        <begin position="66"/>
        <end position="93"/>
    </location>
</feature>
<keyword evidence="2" id="KW-0564">Palmitate</keyword>
<dbReference type="Pfam" id="PF02321">
    <property type="entry name" value="OEP"/>
    <property type="match status" value="2"/>
</dbReference>
<name>A0A0M3ATT2_9SPHN</name>
<evidence type="ECO:0000313" key="5">
    <source>
        <dbReference type="Proteomes" id="UP000033874"/>
    </source>
</evidence>
<dbReference type="InterPro" id="IPR010131">
    <property type="entry name" value="MdtP/NodT-like"/>
</dbReference>
<dbReference type="EMBL" id="LBIC01000005">
    <property type="protein sequence ID" value="KKW91959.1"/>
    <property type="molecule type" value="Genomic_DNA"/>
</dbReference>
<dbReference type="SUPFAM" id="SSF56954">
    <property type="entry name" value="Outer membrane efflux proteins (OEP)"/>
    <property type="match status" value="1"/>
</dbReference>
<evidence type="ECO:0000256" key="3">
    <source>
        <dbReference type="SAM" id="Coils"/>
    </source>
</evidence>
<proteinExistence type="inferred from homology"/>
<feature type="signal peptide" evidence="2">
    <location>
        <begin position="1"/>
        <end position="19"/>
    </location>
</feature>
<accession>A0A0M3ATT2</accession>